<evidence type="ECO:0000313" key="2">
    <source>
        <dbReference type="Proteomes" id="UP000198923"/>
    </source>
</evidence>
<evidence type="ECO:0008006" key="3">
    <source>
        <dbReference type="Google" id="ProtNLM"/>
    </source>
</evidence>
<sequence length="156" mass="16784">MSSYIEAIFDQADIPENLDQTEAEVEATVYRATATRTGKYWTATVHDLPDGQVVRAQGSTWKEARNNALECVLELLGPTSGTVGVHLSPADPKLDKALKAVGAARTARAYAEQAERDAVRTAAHHLIGNGWSTRDAGSALGLSHQRISQIINQSTD</sequence>
<accession>A0A1G8EA70</accession>
<proteinExistence type="predicted"/>
<keyword evidence="2" id="KW-1185">Reference proteome</keyword>
<dbReference type="AlphaFoldDB" id="A0A1G8EA70"/>
<gene>
    <name evidence="1" type="ORF">SAMN05421505_1208</name>
</gene>
<dbReference type="RefSeq" id="WP_093172109.1">
    <property type="nucleotide sequence ID" value="NZ_FNCN01000020.1"/>
</dbReference>
<dbReference type="OrthoDB" id="3431131at2"/>
<name>A0A1G8EA70_9ACTN</name>
<organism evidence="1 2">
    <name type="scientific">Sinosporangium album</name>
    <dbReference type="NCBI Taxonomy" id="504805"/>
    <lineage>
        <taxon>Bacteria</taxon>
        <taxon>Bacillati</taxon>
        <taxon>Actinomycetota</taxon>
        <taxon>Actinomycetes</taxon>
        <taxon>Streptosporangiales</taxon>
        <taxon>Streptosporangiaceae</taxon>
        <taxon>Sinosporangium</taxon>
    </lineage>
</organism>
<dbReference type="Proteomes" id="UP000198923">
    <property type="component" value="Unassembled WGS sequence"/>
</dbReference>
<dbReference type="EMBL" id="FNCN01000020">
    <property type="protein sequence ID" value="SDH66796.1"/>
    <property type="molecule type" value="Genomic_DNA"/>
</dbReference>
<reference evidence="1 2" key="1">
    <citation type="submission" date="2016-10" db="EMBL/GenBank/DDBJ databases">
        <authorList>
            <person name="de Groot N.N."/>
        </authorList>
    </citation>
    <scope>NUCLEOTIDE SEQUENCE [LARGE SCALE GENOMIC DNA]</scope>
    <source>
        <strain evidence="1 2">CPCC 201354</strain>
    </source>
</reference>
<evidence type="ECO:0000313" key="1">
    <source>
        <dbReference type="EMBL" id="SDH66796.1"/>
    </source>
</evidence>
<protein>
    <recommendedName>
        <fullName evidence="3">Homeodomain-like domain-containing protein</fullName>
    </recommendedName>
</protein>